<evidence type="ECO:0000256" key="1">
    <source>
        <dbReference type="SAM" id="MobiDB-lite"/>
    </source>
</evidence>
<name>M2TX79_COCH5</name>
<evidence type="ECO:0000313" key="2">
    <source>
        <dbReference type="EMBL" id="EMD91124.1"/>
    </source>
</evidence>
<dbReference type="AlphaFoldDB" id="M2TX79"/>
<dbReference type="eggNOG" id="ENOG502S4C0">
    <property type="taxonomic scope" value="Eukaryota"/>
</dbReference>
<dbReference type="HOGENOM" id="CLU_1151632_0_0_1"/>
<protein>
    <submittedName>
        <fullName evidence="2">Uncharacterized protein</fullName>
    </submittedName>
</protein>
<evidence type="ECO:0000313" key="3">
    <source>
        <dbReference type="Proteomes" id="UP000016936"/>
    </source>
</evidence>
<keyword evidence="3" id="KW-1185">Reference proteome</keyword>
<gene>
    <name evidence="2" type="ORF">COCHEDRAFT_1103605</name>
</gene>
<feature type="compositionally biased region" description="Basic and acidic residues" evidence="1">
    <location>
        <begin position="227"/>
        <end position="244"/>
    </location>
</feature>
<proteinExistence type="predicted"/>
<feature type="compositionally biased region" description="Polar residues" evidence="1">
    <location>
        <begin position="176"/>
        <end position="201"/>
    </location>
</feature>
<feature type="region of interest" description="Disordered" evidence="1">
    <location>
        <begin position="69"/>
        <end position="244"/>
    </location>
</feature>
<dbReference type="STRING" id="701091.M2TX79"/>
<dbReference type="EMBL" id="KB445577">
    <property type="protein sequence ID" value="EMD91124.1"/>
    <property type="molecule type" value="Genomic_DNA"/>
</dbReference>
<reference evidence="2 3" key="1">
    <citation type="journal article" date="2012" name="PLoS Pathog.">
        <title>Diverse lifestyles and strategies of plant pathogenesis encoded in the genomes of eighteen Dothideomycetes fungi.</title>
        <authorList>
            <person name="Ohm R.A."/>
            <person name="Feau N."/>
            <person name="Henrissat B."/>
            <person name="Schoch C.L."/>
            <person name="Horwitz B.A."/>
            <person name="Barry K.W."/>
            <person name="Condon B.J."/>
            <person name="Copeland A.C."/>
            <person name="Dhillon B."/>
            <person name="Glaser F."/>
            <person name="Hesse C.N."/>
            <person name="Kosti I."/>
            <person name="LaButti K."/>
            <person name="Lindquist E.A."/>
            <person name="Lucas S."/>
            <person name="Salamov A.A."/>
            <person name="Bradshaw R.E."/>
            <person name="Ciuffetti L."/>
            <person name="Hamelin R.C."/>
            <person name="Kema G.H.J."/>
            <person name="Lawrence C."/>
            <person name="Scott J.A."/>
            <person name="Spatafora J.W."/>
            <person name="Turgeon B.G."/>
            <person name="de Wit P.J.G.M."/>
            <person name="Zhong S."/>
            <person name="Goodwin S.B."/>
            <person name="Grigoriev I.V."/>
        </authorList>
    </citation>
    <scope>NUCLEOTIDE SEQUENCE [LARGE SCALE GENOMIC DNA]</scope>
    <source>
        <strain evidence="3">C5 / ATCC 48332 / race O</strain>
    </source>
</reference>
<feature type="compositionally biased region" description="Basic and acidic residues" evidence="1">
    <location>
        <begin position="113"/>
        <end position="127"/>
    </location>
</feature>
<dbReference type="Proteomes" id="UP000016936">
    <property type="component" value="Unassembled WGS sequence"/>
</dbReference>
<organism evidence="2 3">
    <name type="scientific">Cochliobolus heterostrophus (strain C5 / ATCC 48332 / race O)</name>
    <name type="common">Southern corn leaf blight fungus</name>
    <name type="synonym">Bipolaris maydis</name>
    <dbReference type="NCBI Taxonomy" id="701091"/>
    <lineage>
        <taxon>Eukaryota</taxon>
        <taxon>Fungi</taxon>
        <taxon>Dikarya</taxon>
        <taxon>Ascomycota</taxon>
        <taxon>Pezizomycotina</taxon>
        <taxon>Dothideomycetes</taxon>
        <taxon>Pleosporomycetidae</taxon>
        <taxon>Pleosporales</taxon>
        <taxon>Pleosporineae</taxon>
        <taxon>Pleosporaceae</taxon>
        <taxon>Bipolaris</taxon>
    </lineage>
</organism>
<accession>M2TX79</accession>
<reference evidence="3" key="2">
    <citation type="journal article" date="2013" name="PLoS Genet.">
        <title>Comparative genome structure, secondary metabolite, and effector coding capacity across Cochliobolus pathogens.</title>
        <authorList>
            <person name="Condon B.J."/>
            <person name="Leng Y."/>
            <person name="Wu D."/>
            <person name="Bushley K.E."/>
            <person name="Ohm R.A."/>
            <person name="Otillar R."/>
            <person name="Martin J."/>
            <person name="Schackwitz W."/>
            <person name="Grimwood J."/>
            <person name="MohdZainudin N."/>
            <person name="Xue C."/>
            <person name="Wang R."/>
            <person name="Manning V.A."/>
            <person name="Dhillon B."/>
            <person name="Tu Z.J."/>
            <person name="Steffenson B.J."/>
            <person name="Salamov A."/>
            <person name="Sun H."/>
            <person name="Lowry S."/>
            <person name="LaButti K."/>
            <person name="Han J."/>
            <person name="Copeland A."/>
            <person name="Lindquist E."/>
            <person name="Barry K."/>
            <person name="Schmutz J."/>
            <person name="Baker S.E."/>
            <person name="Ciuffetti L.M."/>
            <person name="Grigoriev I.V."/>
            <person name="Zhong S."/>
            <person name="Turgeon B.G."/>
        </authorList>
    </citation>
    <scope>NUCLEOTIDE SEQUENCE [LARGE SCALE GENOMIC DNA]</scope>
    <source>
        <strain evidence="3">C5 / ATCC 48332 / race O</strain>
    </source>
</reference>
<dbReference type="OMA" id="PAKMNTS"/>
<sequence length="244" mass="25897">MSLLRSTTLRVASRLHPLRNAVQVQGRTYASARDLPAKMNTSNVPWMAAAAVGTAGGLYLVTKQDTSHTDSKQAKAQHANVGEITYKNEGNTTPSKADQADDDFAPGTQNGKSGEKLGQKKIEEKPDSSQPGAGRPDPDEEGGLVGHAPRDSKKSGDAGAVTPDLYDKPDPRGKPTSINHMSGKQEGLSNADTHHTSQVSHQPEKSKKGEGVAETAKLKGTVSTDRPGPENKEERGKARMDKNA</sequence>
<dbReference type="OrthoDB" id="4590707at2759"/>
<feature type="compositionally biased region" description="Basic and acidic residues" evidence="1">
    <location>
        <begin position="202"/>
        <end position="211"/>
    </location>
</feature>